<gene>
    <name evidence="3" type="ORF">D9753_04410</name>
</gene>
<evidence type="ECO:0000256" key="2">
    <source>
        <dbReference type="SAM" id="Phobius"/>
    </source>
</evidence>
<dbReference type="KEGG" id="sdd:D9753_04410"/>
<feature type="transmembrane region" description="Helical" evidence="2">
    <location>
        <begin position="6"/>
        <end position="29"/>
    </location>
</feature>
<dbReference type="Pfam" id="PF11139">
    <property type="entry name" value="SfLAP"/>
    <property type="match status" value="1"/>
</dbReference>
<evidence type="ECO:0000256" key="1">
    <source>
        <dbReference type="SAM" id="MobiDB-lite"/>
    </source>
</evidence>
<keyword evidence="2" id="KW-1133">Transmembrane helix</keyword>
<feature type="transmembrane region" description="Helical" evidence="2">
    <location>
        <begin position="170"/>
        <end position="195"/>
    </location>
</feature>
<dbReference type="InterPro" id="IPR021315">
    <property type="entry name" value="Gap/Sap"/>
</dbReference>
<dbReference type="AlphaFoldDB" id="A0A3G2J7R5"/>
<dbReference type="OrthoDB" id="3871948at2"/>
<feature type="transmembrane region" description="Helical" evidence="2">
    <location>
        <begin position="36"/>
        <end position="58"/>
    </location>
</feature>
<dbReference type="EMBL" id="CP033073">
    <property type="protein sequence ID" value="AYN38290.1"/>
    <property type="molecule type" value="Genomic_DNA"/>
</dbReference>
<organism evidence="3 4">
    <name type="scientific">Streptomyces dangxiongensis</name>
    <dbReference type="NCBI Taxonomy" id="1442032"/>
    <lineage>
        <taxon>Bacteria</taxon>
        <taxon>Bacillati</taxon>
        <taxon>Actinomycetota</taxon>
        <taxon>Actinomycetes</taxon>
        <taxon>Kitasatosporales</taxon>
        <taxon>Streptomycetaceae</taxon>
        <taxon>Streptomyces</taxon>
    </lineage>
</organism>
<sequence length="240" mass="25066">MVPDLLLIALAIALDPLPVMSFVLVLGSARGVWKGLVFILSWLACLVVVIVLVLAVTGGQPPAPRSPPSTAVLAAKLLIGVLLIVYGGHRHRRAIAAARDRGAGPGPGTGGGTDPGVARADGQASSARLTERTDRITAWAAAGLAVLLQPWGLVAAGATTVLEADTSHLSAWFVLFCFCLLATAGLLAVELYVVFSPVRAKVRLLRLRAWLAGHQEQALVTICLVLGCWLMGKSIYQLTG</sequence>
<feature type="transmembrane region" description="Helical" evidence="2">
    <location>
        <begin position="136"/>
        <end position="158"/>
    </location>
</feature>
<evidence type="ECO:0000313" key="4">
    <source>
        <dbReference type="Proteomes" id="UP000268329"/>
    </source>
</evidence>
<accession>A0A3G2J7R5</accession>
<keyword evidence="2" id="KW-0812">Transmembrane</keyword>
<keyword evidence="2" id="KW-0472">Membrane</keyword>
<feature type="region of interest" description="Disordered" evidence="1">
    <location>
        <begin position="98"/>
        <end position="124"/>
    </location>
</feature>
<name>A0A3G2J7R5_9ACTN</name>
<feature type="compositionally biased region" description="Gly residues" evidence="1">
    <location>
        <begin position="103"/>
        <end position="114"/>
    </location>
</feature>
<keyword evidence="4" id="KW-1185">Reference proteome</keyword>
<dbReference type="Proteomes" id="UP000268329">
    <property type="component" value="Chromosome"/>
</dbReference>
<evidence type="ECO:0000313" key="3">
    <source>
        <dbReference type="EMBL" id="AYN38290.1"/>
    </source>
</evidence>
<protein>
    <submittedName>
        <fullName evidence="3">GAP family protein</fullName>
    </submittedName>
</protein>
<feature type="transmembrane region" description="Helical" evidence="2">
    <location>
        <begin position="70"/>
        <end position="89"/>
    </location>
</feature>
<proteinExistence type="predicted"/>
<reference evidence="3 4" key="1">
    <citation type="submission" date="2018-10" db="EMBL/GenBank/DDBJ databases">
        <title>The genome of Streptomyces dangxiongensis Z022.</title>
        <authorList>
            <person name="Zhang B."/>
        </authorList>
    </citation>
    <scope>NUCLEOTIDE SEQUENCE [LARGE SCALE GENOMIC DNA]</scope>
    <source>
        <strain evidence="3 4">Z022</strain>
    </source>
</reference>